<comment type="caution">
    <text evidence="2">The sequence shown here is derived from an EMBL/GenBank/DDBJ whole genome shotgun (WGS) entry which is preliminary data.</text>
</comment>
<keyword evidence="3" id="KW-1185">Reference proteome</keyword>
<reference evidence="2 3" key="1">
    <citation type="submission" date="2018-03" db="EMBL/GenBank/DDBJ databases">
        <authorList>
            <person name="Keele B.F."/>
        </authorList>
    </citation>
    <scope>NUCLEOTIDE SEQUENCE [LARGE SCALE GENOMIC DNA]</scope>
    <source>
        <strain evidence="2 3">IB-3</strain>
    </source>
</reference>
<accession>A0A2R7Z2K5</accession>
<sequence length="162" mass="17299">MRDLVAATPAVDRDPTADGQEWVVSRAAHHPHLERGGVGALDTDQACPSGAVDGERLVGEVEVHRAIERPHGHPVQSGSEVEVGPDRRRRQRQGVVAAVEICMHDGCRADVDDVVAGAPGDVDRPEARLRADAHAFKGVEDRFGHTVAPDRSGGEVHVEGRP</sequence>
<dbReference type="AlphaFoldDB" id="A0A2R7Z2K5"/>
<evidence type="ECO:0000313" key="3">
    <source>
        <dbReference type="Proteomes" id="UP000244867"/>
    </source>
</evidence>
<feature type="region of interest" description="Disordered" evidence="1">
    <location>
        <begin position="70"/>
        <end position="90"/>
    </location>
</feature>
<gene>
    <name evidence="2" type="ORF">C7S10_03770</name>
</gene>
<proteinExistence type="predicted"/>
<feature type="compositionally biased region" description="Basic and acidic residues" evidence="1">
    <location>
        <begin position="152"/>
        <end position="162"/>
    </location>
</feature>
<dbReference type="RefSeq" id="WP_108343025.1">
    <property type="nucleotide sequence ID" value="NZ_PYXZ01000001.1"/>
</dbReference>
<dbReference type="Proteomes" id="UP000244867">
    <property type="component" value="Unassembled WGS sequence"/>
</dbReference>
<name>A0A2R7Z2K5_9ACTN</name>
<organism evidence="2 3">
    <name type="scientific">Nocardioides currus</name>
    <dbReference type="NCBI Taxonomy" id="2133958"/>
    <lineage>
        <taxon>Bacteria</taxon>
        <taxon>Bacillati</taxon>
        <taxon>Actinomycetota</taxon>
        <taxon>Actinomycetes</taxon>
        <taxon>Propionibacteriales</taxon>
        <taxon>Nocardioidaceae</taxon>
        <taxon>Nocardioides</taxon>
    </lineage>
</organism>
<evidence type="ECO:0000256" key="1">
    <source>
        <dbReference type="SAM" id="MobiDB-lite"/>
    </source>
</evidence>
<dbReference type="EMBL" id="PYXZ01000001">
    <property type="protein sequence ID" value="PUA82840.1"/>
    <property type="molecule type" value="Genomic_DNA"/>
</dbReference>
<feature type="region of interest" description="Disordered" evidence="1">
    <location>
        <begin position="142"/>
        <end position="162"/>
    </location>
</feature>
<protein>
    <submittedName>
        <fullName evidence="2">Uncharacterized protein</fullName>
    </submittedName>
</protein>
<evidence type="ECO:0000313" key="2">
    <source>
        <dbReference type="EMBL" id="PUA82840.1"/>
    </source>
</evidence>